<protein>
    <submittedName>
        <fullName evidence="1">Uncharacterized protein</fullName>
    </submittedName>
</protein>
<gene>
    <name evidence="1" type="ORF">GCM10010873_16340</name>
</gene>
<dbReference type="RefSeq" id="WP_284324877.1">
    <property type="nucleotide sequence ID" value="NZ_BSPP01000005.1"/>
</dbReference>
<sequence>MSYMLRDRPDGQFEIVLSRPILVGIFPEKDVASRVMFFLQEEEIELPEQAVSSFGQALRDAAAAEAETQASLLDVVEVKRASPPLRHTPAVVAKPKVPAVRPKTAPLMVVSDRLTEAQLEEAFARISSGEKLNLIAPTFDLTVGQLRSVWAQQCRKLQEHLAGGGKVPCAMCKTPFVPSISHPDSCARCSRD</sequence>
<dbReference type="AlphaFoldDB" id="A0AA37X1C4"/>
<dbReference type="EMBL" id="BSPP01000005">
    <property type="protein sequence ID" value="GLS86660.1"/>
    <property type="molecule type" value="Genomic_DNA"/>
</dbReference>
<name>A0AA37X1C4_9RHOB</name>
<accession>A0AA37X1C4</accession>
<proteinExistence type="predicted"/>
<evidence type="ECO:0000313" key="1">
    <source>
        <dbReference type="EMBL" id="GLS86660.1"/>
    </source>
</evidence>
<comment type="caution">
    <text evidence="1">The sequence shown here is derived from an EMBL/GenBank/DDBJ whole genome shotgun (WGS) entry which is preliminary data.</text>
</comment>
<dbReference type="Proteomes" id="UP001157355">
    <property type="component" value="Unassembled WGS sequence"/>
</dbReference>
<reference evidence="1 2" key="1">
    <citation type="journal article" date="2014" name="Int. J. Syst. Evol. Microbiol.">
        <title>Complete genome sequence of Corynebacterium casei LMG S-19264T (=DSM 44701T), isolated from a smear-ripened cheese.</title>
        <authorList>
            <consortium name="US DOE Joint Genome Institute (JGI-PGF)"/>
            <person name="Walter F."/>
            <person name="Albersmeier A."/>
            <person name="Kalinowski J."/>
            <person name="Ruckert C."/>
        </authorList>
    </citation>
    <scope>NUCLEOTIDE SEQUENCE [LARGE SCALE GENOMIC DNA]</scope>
    <source>
        <strain evidence="1 2">NBRC 111766</strain>
    </source>
</reference>
<evidence type="ECO:0000313" key="2">
    <source>
        <dbReference type="Proteomes" id="UP001157355"/>
    </source>
</evidence>
<organism evidence="1 2">
    <name type="scientific">Cypionkella aquatica</name>
    <dbReference type="NCBI Taxonomy" id="1756042"/>
    <lineage>
        <taxon>Bacteria</taxon>
        <taxon>Pseudomonadati</taxon>
        <taxon>Pseudomonadota</taxon>
        <taxon>Alphaproteobacteria</taxon>
        <taxon>Rhodobacterales</taxon>
        <taxon>Paracoccaceae</taxon>
        <taxon>Cypionkella</taxon>
    </lineage>
</organism>
<keyword evidence="2" id="KW-1185">Reference proteome</keyword>